<evidence type="ECO:0000256" key="2">
    <source>
        <dbReference type="ARBA" id="ARBA00022617"/>
    </source>
</evidence>
<reference evidence="5 6" key="1">
    <citation type="submission" date="2013-08" db="EMBL/GenBank/DDBJ databases">
        <title>The genome sequence of Knoellia subterranea.</title>
        <authorList>
            <person name="Zhu W."/>
            <person name="Wang G."/>
        </authorList>
    </citation>
    <scope>NUCLEOTIDE SEQUENCE [LARGE SCALE GENOMIC DNA]</scope>
    <source>
        <strain evidence="5 6">KCTC 19937</strain>
    </source>
</reference>
<dbReference type="Pfam" id="PF01152">
    <property type="entry name" value="Bac_globin"/>
    <property type="match status" value="1"/>
</dbReference>
<protein>
    <submittedName>
        <fullName evidence="5">Oxidoreductase</fullName>
    </submittedName>
</protein>
<dbReference type="Proteomes" id="UP000030011">
    <property type="component" value="Unassembled WGS sequence"/>
</dbReference>
<dbReference type="CDD" id="cd14775">
    <property type="entry name" value="TrHb2_O-like"/>
    <property type="match status" value="1"/>
</dbReference>
<dbReference type="GO" id="GO:0020037">
    <property type="term" value="F:heme binding"/>
    <property type="evidence" value="ECO:0007669"/>
    <property type="project" value="InterPro"/>
</dbReference>
<keyword evidence="4" id="KW-0408">Iron</keyword>
<keyword evidence="3" id="KW-0479">Metal-binding</keyword>
<evidence type="ECO:0000313" key="6">
    <source>
        <dbReference type="Proteomes" id="UP000030011"/>
    </source>
</evidence>
<organism evidence="5 6">
    <name type="scientific">Knoellia subterranea KCTC 19937</name>
    <dbReference type="NCBI Taxonomy" id="1385521"/>
    <lineage>
        <taxon>Bacteria</taxon>
        <taxon>Bacillati</taxon>
        <taxon>Actinomycetota</taxon>
        <taxon>Actinomycetes</taxon>
        <taxon>Micrococcales</taxon>
        <taxon>Intrasporangiaceae</taxon>
        <taxon>Knoellia</taxon>
    </lineage>
</organism>
<gene>
    <name evidence="5" type="ORF">N803_16800</name>
</gene>
<proteinExistence type="predicted"/>
<evidence type="ECO:0000313" key="5">
    <source>
        <dbReference type="EMBL" id="KGN36689.1"/>
    </source>
</evidence>
<dbReference type="GO" id="GO:0019825">
    <property type="term" value="F:oxygen binding"/>
    <property type="evidence" value="ECO:0007669"/>
    <property type="project" value="InterPro"/>
</dbReference>
<evidence type="ECO:0000256" key="4">
    <source>
        <dbReference type="ARBA" id="ARBA00023004"/>
    </source>
</evidence>
<dbReference type="eggNOG" id="COG2346">
    <property type="taxonomic scope" value="Bacteria"/>
</dbReference>
<evidence type="ECO:0000256" key="3">
    <source>
        <dbReference type="ARBA" id="ARBA00022723"/>
    </source>
</evidence>
<dbReference type="Gene3D" id="1.10.490.10">
    <property type="entry name" value="Globins"/>
    <property type="match status" value="1"/>
</dbReference>
<dbReference type="STRING" id="1385521.N803_16800"/>
<dbReference type="AlphaFoldDB" id="A0A0A0JIU2"/>
<dbReference type="InterPro" id="IPR009050">
    <property type="entry name" value="Globin-like_sf"/>
</dbReference>
<dbReference type="OrthoDB" id="9798157at2"/>
<evidence type="ECO:0000256" key="1">
    <source>
        <dbReference type="ARBA" id="ARBA00022448"/>
    </source>
</evidence>
<dbReference type="EMBL" id="AVPK01000008">
    <property type="protein sequence ID" value="KGN36689.1"/>
    <property type="molecule type" value="Genomic_DNA"/>
</dbReference>
<comment type="caution">
    <text evidence="5">The sequence shown here is derived from an EMBL/GenBank/DDBJ whole genome shotgun (WGS) entry which is preliminary data.</text>
</comment>
<dbReference type="InterPro" id="IPR001486">
    <property type="entry name" value="Hemoglobin_trunc"/>
</dbReference>
<keyword evidence="2" id="KW-0349">Heme</keyword>
<dbReference type="RefSeq" id="WP_035906051.1">
    <property type="nucleotide sequence ID" value="NZ_AVPK01000008.1"/>
</dbReference>
<name>A0A0A0JIU2_9MICO</name>
<accession>A0A0A0JIU2</accession>
<dbReference type="SUPFAM" id="SSF46458">
    <property type="entry name" value="Globin-like"/>
    <property type="match status" value="1"/>
</dbReference>
<keyword evidence="6" id="KW-1185">Reference proteome</keyword>
<dbReference type="InterPro" id="IPR012292">
    <property type="entry name" value="Globin/Proto"/>
</dbReference>
<dbReference type="GO" id="GO:0046872">
    <property type="term" value="F:metal ion binding"/>
    <property type="evidence" value="ECO:0007669"/>
    <property type="project" value="UniProtKB-KW"/>
</dbReference>
<sequence>MTTVYEAAGGADGMLRLADAWHRRVMADPVVSHAFSHGFRADHTERLAAYLGEALGGPQTYTKSMGTESDVVRMHSGNGVHEEMDRLALVAWDRAIEDCGLDADPALRATLHDYWADGIRRMAEHHETPDTVPDGLPLQRWVLG</sequence>
<keyword evidence="1" id="KW-0813">Transport</keyword>